<accession>A0A841EKZ5</accession>
<dbReference type="InterPro" id="IPR036374">
    <property type="entry name" value="OxRdtase_Mopterin-bd_sf"/>
</dbReference>
<comment type="caution">
    <text evidence="2">The sequence shown here is derived from an EMBL/GenBank/DDBJ whole genome shotgun (WGS) entry which is preliminary data.</text>
</comment>
<dbReference type="Gene3D" id="3.90.420.10">
    <property type="entry name" value="Oxidoreductase, molybdopterin-binding domain"/>
    <property type="match status" value="1"/>
</dbReference>
<name>A0A841EKZ5_9BACT</name>
<dbReference type="EMBL" id="JACHKT010000021">
    <property type="protein sequence ID" value="MBB6004262.1"/>
    <property type="molecule type" value="Genomic_DNA"/>
</dbReference>
<dbReference type="AlphaFoldDB" id="A0A841EKZ5"/>
<dbReference type="InterPro" id="IPR000572">
    <property type="entry name" value="OxRdtase_Mopterin-bd_dom"/>
</dbReference>
<feature type="domain" description="Oxidoreductase molybdopterin-binding" evidence="1">
    <location>
        <begin position="25"/>
        <end position="164"/>
    </location>
</feature>
<keyword evidence="3" id="KW-1185">Reference proteome</keyword>
<reference evidence="2 3" key="1">
    <citation type="submission" date="2020-08" db="EMBL/GenBank/DDBJ databases">
        <title>Functional genomics of gut bacteria from endangered species of beetles.</title>
        <authorList>
            <person name="Carlos-Shanley C."/>
        </authorList>
    </citation>
    <scope>NUCLEOTIDE SEQUENCE [LARGE SCALE GENOMIC DNA]</scope>
    <source>
        <strain evidence="2 3">S00070</strain>
    </source>
</reference>
<evidence type="ECO:0000259" key="1">
    <source>
        <dbReference type="Pfam" id="PF00174"/>
    </source>
</evidence>
<gene>
    <name evidence="2" type="ORF">HNP25_002925</name>
</gene>
<dbReference type="RefSeq" id="WP_184135157.1">
    <property type="nucleotide sequence ID" value="NZ_JACHKT010000021.1"/>
</dbReference>
<dbReference type="Pfam" id="PF00174">
    <property type="entry name" value="Oxidored_molyb"/>
    <property type="match status" value="1"/>
</dbReference>
<proteinExistence type="predicted"/>
<evidence type="ECO:0000313" key="3">
    <source>
        <dbReference type="Proteomes" id="UP000524404"/>
    </source>
</evidence>
<dbReference type="Proteomes" id="UP000524404">
    <property type="component" value="Unassembled WGS sequence"/>
</dbReference>
<evidence type="ECO:0000313" key="2">
    <source>
        <dbReference type="EMBL" id="MBB6004262.1"/>
    </source>
</evidence>
<dbReference type="SUPFAM" id="SSF56524">
    <property type="entry name" value="Oxidoreductase molybdopterin-binding domain"/>
    <property type="match status" value="1"/>
</dbReference>
<sequence length="166" mass="18698">MKNLLFICYFFFSIHSLYPQSRSESIAITGNVEIPLNLTIKDLQQMNVVSGTDFKVVNTSGEIRKEFKTYKGVLLNELLDKAKIVLQSPKEKGKIYFVATATDGYTAIFSYHEIFNNPAGDKVLVLFEENGKTIDKDGVFVLIAGTDKITGARHVKWLKSIEVKKL</sequence>
<protein>
    <submittedName>
        <fullName evidence="2">DMSO/TMAO reductase YedYZ molybdopterin-dependent catalytic subunit</fullName>
    </submittedName>
</protein>
<organism evidence="2 3">
    <name type="scientific">Arcicella rosea</name>
    <dbReference type="NCBI Taxonomy" id="502909"/>
    <lineage>
        <taxon>Bacteria</taxon>
        <taxon>Pseudomonadati</taxon>
        <taxon>Bacteroidota</taxon>
        <taxon>Cytophagia</taxon>
        <taxon>Cytophagales</taxon>
        <taxon>Flectobacillaceae</taxon>
        <taxon>Arcicella</taxon>
    </lineage>
</organism>